<name>A0A1M5VR45_9CLOT</name>
<reference evidence="1 2" key="1">
    <citation type="submission" date="2016-11" db="EMBL/GenBank/DDBJ databases">
        <authorList>
            <person name="Jaros S."/>
            <person name="Januszkiewicz K."/>
            <person name="Wedrychowicz H."/>
        </authorList>
    </citation>
    <scope>NUCLEOTIDE SEQUENCE [LARGE SCALE GENOMIC DNA]</scope>
    <source>
        <strain evidence="1 2">DSM 3089</strain>
    </source>
</reference>
<sequence length="277" mass="32526">MSFYETASVELQKKLEKHKKFGEAIYVSKNAKLNGNTYREVKFKSKNLQKLSQGNNGVLYINENDELVDNKQIIDKLARIFYYGEILCDNESRSSLVKAIQSEADIEREKREFEQCLHGLEILVEKQVPQAAQLSELFNKLPGLKEENNKKLQNVVEVAKNNLEEKSYIDEEFIESIKPLYVDALLSNFDKVKFINNFSTDLGYIRERTQKNKRTFRWKFKSKNVMDLSKLEETINYLIKIVSTYDSVLRMSKAQYEQRLRAIEKENVALRLDLLRK</sequence>
<gene>
    <name evidence="1" type="ORF">SAMN02745196_01306</name>
</gene>
<protein>
    <submittedName>
        <fullName evidence="1">Uncharacterized protein</fullName>
    </submittedName>
</protein>
<dbReference type="Proteomes" id="UP000184526">
    <property type="component" value="Unassembled WGS sequence"/>
</dbReference>
<evidence type="ECO:0000313" key="2">
    <source>
        <dbReference type="Proteomes" id="UP000184526"/>
    </source>
</evidence>
<dbReference type="EMBL" id="FQXP01000005">
    <property type="protein sequence ID" value="SHH77736.1"/>
    <property type="molecule type" value="Genomic_DNA"/>
</dbReference>
<organism evidence="1 2">
    <name type="scientific">Clostridium collagenovorans DSM 3089</name>
    <dbReference type="NCBI Taxonomy" id="1121306"/>
    <lineage>
        <taxon>Bacteria</taxon>
        <taxon>Bacillati</taxon>
        <taxon>Bacillota</taxon>
        <taxon>Clostridia</taxon>
        <taxon>Eubacteriales</taxon>
        <taxon>Clostridiaceae</taxon>
        <taxon>Clostridium</taxon>
    </lineage>
</organism>
<dbReference type="OrthoDB" id="1953412at2"/>
<keyword evidence="2" id="KW-1185">Reference proteome</keyword>
<accession>A0A1M5VR45</accession>
<dbReference type="RefSeq" id="WP_072831234.1">
    <property type="nucleotide sequence ID" value="NZ_FQXP01000005.1"/>
</dbReference>
<evidence type="ECO:0000313" key="1">
    <source>
        <dbReference type="EMBL" id="SHH77736.1"/>
    </source>
</evidence>
<proteinExistence type="predicted"/>
<dbReference type="AlphaFoldDB" id="A0A1M5VR45"/>